<dbReference type="SUPFAM" id="SSF52266">
    <property type="entry name" value="SGNH hydrolase"/>
    <property type="match status" value="1"/>
</dbReference>
<dbReference type="Proteomes" id="UP000015100">
    <property type="component" value="Unassembled WGS sequence"/>
</dbReference>
<dbReference type="PANTHER" id="PTHR14209">
    <property type="entry name" value="ISOAMYL ACETATE-HYDROLYZING ESTERASE 1"/>
    <property type="match status" value="1"/>
</dbReference>
<dbReference type="Pfam" id="PF13472">
    <property type="entry name" value="Lipase_GDSL_2"/>
    <property type="match status" value="1"/>
</dbReference>
<evidence type="ECO:0000259" key="1">
    <source>
        <dbReference type="Pfam" id="PF13472"/>
    </source>
</evidence>
<protein>
    <recommendedName>
        <fullName evidence="1">SGNH hydrolase-type esterase domain-containing protein</fullName>
    </recommendedName>
</protein>
<evidence type="ECO:0000313" key="3">
    <source>
        <dbReference type="Proteomes" id="UP000015100"/>
    </source>
</evidence>
<organism evidence="2 3">
    <name type="scientific">Dactylellina haptotyla (strain CBS 200.50)</name>
    <name type="common">Nematode-trapping fungus</name>
    <name type="synonym">Monacrosporium haptotylum</name>
    <dbReference type="NCBI Taxonomy" id="1284197"/>
    <lineage>
        <taxon>Eukaryota</taxon>
        <taxon>Fungi</taxon>
        <taxon>Dikarya</taxon>
        <taxon>Ascomycota</taxon>
        <taxon>Pezizomycotina</taxon>
        <taxon>Orbiliomycetes</taxon>
        <taxon>Orbiliales</taxon>
        <taxon>Orbiliaceae</taxon>
        <taxon>Dactylellina</taxon>
    </lineage>
</organism>
<dbReference type="OMA" id="VPIDRYK"/>
<dbReference type="STRING" id="1284197.S8AN24"/>
<dbReference type="eggNOG" id="KOG3035">
    <property type="taxonomic scope" value="Eukaryota"/>
</dbReference>
<dbReference type="PANTHER" id="PTHR14209:SF19">
    <property type="entry name" value="ISOAMYL ACETATE-HYDROLYZING ESTERASE 1 HOMOLOG"/>
    <property type="match status" value="1"/>
</dbReference>
<comment type="caution">
    <text evidence="2">The sequence shown here is derived from an EMBL/GenBank/DDBJ whole genome shotgun (WGS) entry which is preliminary data.</text>
</comment>
<reference evidence="3" key="2">
    <citation type="submission" date="2013-04" db="EMBL/GenBank/DDBJ databases">
        <title>Genomic mechanisms accounting for the adaptation to parasitism in nematode-trapping fungi.</title>
        <authorList>
            <person name="Ahren D.G."/>
        </authorList>
    </citation>
    <scope>NUCLEOTIDE SEQUENCE [LARGE SCALE GENOMIC DNA]</scope>
    <source>
        <strain evidence="3">CBS 200.50</strain>
    </source>
</reference>
<name>S8AN24_DACHA</name>
<feature type="domain" description="SGNH hydrolase-type esterase" evidence="1">
    <location>
        <begin position="11"/>
        <end position="215"/>
    </location>
</feature>
<accession>S8AN24</accession>
<reference evidence="2 3" key="1">
    <citation type="journal article" date="2013" name="PLoS Genet.">
        <title>Genomic mechanisms accounting for the adaptation to parasitism in nematode-trapping fungi.</title>
        <authorList>
            <person name="Meerupati T."/>
            <person name="Andersson K.M."/>
            <person name="Friman E."/>
            <person name="Kumar D."/>
            <person name="Tunlid A."/>
            <person name="Ahren D."/>
        </authorList>
    </citation>
    <scope>NUCLEOTIDE SEQUENCE [LARGE SCALE GENOMIC DNA]</scope>
    <source>
        <strain evidence="2 3">CBS 200.50</strain>
    </source>
</reference>
<dbReference type="HOGENOM" id="CLU_051989_0_0_1"/>
<gene>
    <name evidence="2" type="ORF">H072_3474</name>
</gene>
<keyword evidence="3" id="KW-1185">Reference proteome</keyword>
<sequence>MTTYSYPSILIFGDSITQGIWKNQSGYSPGAALNDIYSRKLQVLERGFAGYNTANARYIVNKIIPPANGAVAVKLLVLWLGANDCILSTAASGQHVPLAEYKANLKAIINSTNMLTHIAKGAKVIIVAPPAYNEYQGGAYNADHKAVNHKAYAEAAGQVAAEMGHAFLDMWTIMMNSVGWQTGDPLIGDINVASSSGLASLLQDGLHPSAAGYKLFYQGLRNITCSTFVSDLCSPPKAFPDWNTAPKYTGPLKKREMEKRARRLS</sequence>
<dbReference type="InterPro" id="IPR036514">
    <property type="entry name" value="SGNH_hydro_sf"/>
</dbReference>
<dbReference type="Gene3D" id="3.40.50.1110">
    <property type="entry name" value="SGNH hydrolase"/>
    <property type="match status" value="1"/>
</dbReference>
<evidence type="ECO:0000313" key="2">
    <source>
        <dbReference type="EMBL" id="EPS42541.1"/>
    </source>
</evidence>
<dbReference type="OrthoDB" id="671439at2759"/>
<proteinExistence type="predicted"/>
<dbReference type="EMBL" id="AQGS01000110">
    <property type="protein sequence ID" value="EPS42541.1"/>
    <property type="molecule type" value="Genomic_DNA"/>
</dbReference>
<dbReference type="InterPro" id="IPR045136">
    <property type="entry name" value="Iah1-like"/>
</dbReference>
<dbReference type="CDD" id="cd01838">
    <property type="entry name" value="Isoamyl_acetate_hydrolase_like"/>
    <property type="match status" value="1"/>
</dbReference>
<dbReference type="InterPro" id="IPR013830">
    <property type="entry name" value="SGNH_hydro"/>
</dbReference>
<dbReference type="AlphaFoldDB" id="S8AN24"/>